<accession>C5DDE0</accession>
<organism evidence="2 3">
    <name type="scientific">Lachancea thermotolerans (strain ATCC 56472 / CBS 6340 / NRRL Y-8284)</name>
    <name type="common">Yeast</name>
    <name type="synonym">Kluyveromyces thermotolerans</name>
    <dbReference type="NCBI Taxonomy" id="559295"/>
    <lineage>
        <taxon>Eukaryota</taxon>
        <taxon>Fungi</taxon>
        <taxon>Dikarya</taxon>
        <taxon>Ascomycota</taxon>
        <taxon>Saccharomycotina</taxon>
        <taxon>Saccharomycetes</taxon>
        <taxon>Saccharomycetales</taxon>
        <taxon>Saccharomycetaceae</taxon>
        <taxon>Lachancea</taxon>
    </lineage>
</organism>
<evidence type="ECO:0000313" key="3">
    <source>
        <dbReference type="Proteomes" id="UP000002036"/>
    </source>
</evidence>
<sequence length="247" mass="28401">MVAQNLYGQEIGDPLPNWAGREGPHRTVFEGNYCRLEPLNVQNHGLQLFQAFSNAKDDRMWTYLPVGPFKDYPEYKKIATKFEQDQETVHYAVISKEGNRALGSLSLMRADVSNGTIEIGFVMFSPKLQKTTASTEAQFLLMKHVFDGLGYRRCEWKCDSLNAPSRNCALRLGFTFEGTFRNAAVYKGRSRDTQWFSIIDTEWQDIRKSFELWLKAGNFLEGKQNKKLAAIRNEVKESKDVKKDHVQ</sequence>
<dbReference type="KEGG" id="lth:KLTH0C00220g"/>
<reference evidence="2 3" key="1">
    <citation type="journal article" date="2009" name="Genome Res.">
        <title>Comparative genomics of protoploid Saccharomycetaceae.</title>
        <authorList>
            <consortium name="The Genolevures Consortium"/>
            <person name="Souciet J.-L."/>
            <person name="Dujon B."/>
            <person name="Gaillardin C."/>
            <person name="Johnston M."/>
            <person name="Baret P.V."/>
            <person name="Cliften P."/>
            <person name="Sherman D.J."/>
            <person name="Weissenbach J."/>
            <person name="Westhof E."/>
            <person name="Wincker P."/>
            <person name="Jubin C."/>
            <person name="Poulain J."/>
            <person name="Barbe V."/>
            <person name="Segurens B."/>
            <person name="Artiguenave F."/>
            <person name="Anthouard V."/>
            <person name="Vacherie B."/>
            <person name="Val M.-E."/>
            <person name="Fulton R.S."/>
            <person name="Minx P."/>
            <person name="Wilson R."/>
            <person name="Durrens P."/>
            <person name="Jean G."/>
            <person name="Marck C."/>
            <person name="Martin T."/>
            <person name="Nikolski M."/>
            <person name="Rolland T."/>
            <person name="Seret M.-L."/>
            <person name="Casaregola S."/>
            <person name="Despons L."/>
            <person name="Fairhead C."/>
            <person name="Fischer G."/>
            <person name="Lafontaine I."/>
            <person name="Leh V."/>
            <person name="Lemaire M."/>
            <person name="de Montigny J."/>
            <person name="Neuveglise C."/>
            <person name="Thierry A."/>
            <person name="Blanc-Lenfle I."/>
            <person name="Bleykasten C."/>
            <person name="Diffels J."/>
            <person name="Fritsch E."/>
            <person name="Frangeul L."/>
            <person name="Goeffon A."/>
            <person name="Jauniaux N."/>
            <person name="Kachouri-Lafond R."/>
            <person name="Payen C."/>
            <person name="Potier S."/>
            <person name="Pribylova L."/>
            <person name="Ozanne C."/>
            <person name="Richard G.-F."/>
            <person name="Sacerdot C."/>
            <person name="Straub M.-L."/>
            <person name="Talla E."/>
        </authorList>
    </citation>
    <scope>NUCLEOTIDE SEQUENCE [LARGE SCALE GENOMIC DNA]</scope>
    <source>
        <strain evidence="3">ATCC 56472 / CBS 6340 / NRRL Y-8284</strain>
    </source>
</reference>
<dbReference type="HOGENOM" id="CLU_013985_1_2_1"/>
<proteinExistence type="predicted"/>
<dbReference type="EMBL" id="CU928167">
    <property type="protein sequence ID" value="CAR21801.1"/>
    <property type="molecule type" value="Genomic_DNA"/>
</dbReference>
<dbReference type="OrthoDB" id="41238at2759"/>
<evidence type="ECO:0000259" key="1">
    <source>
        <dbReference type="Pfam" id="PF13302"/>
    </source>
</evidence>
<name>C5DDE0_LACTC</name>
<dbReference type="InterPro" id="IPR016181">
    <property type="entry name" value="Acyl_CoA_acyltransferase"/>
</dbReference>
<dbReference type="eggNOG" id="ENOG502RYBC">
    <property type="taxonomic scope" value="Eukaryota"/>
</dbReference>
<dbReference type="GeneID" id="8291096"/>
<keyword evidence="3" id="KW-1185">Reference proteome</keyword>
<dbReference type="SUPFAM" id="SSF55729">
    <property type="entry name" value="Acyl-CoA N-acyltransferases (Nat)"/>
    <property type="match status" value="1"/>
</dbReference>
<dbReference type="AlphaFoldDB" id="C5DDE0"/>
<dbReference type="OMA" id="FGAPMQR"/>
<dbReference type="Gene3D" id="3.40.630.30">
    <property type="match status" value="1"/>
</dbReference>
<gene>
    <name evidence="2" type="ordered locus">KLTH0C00220g</name>
</gene>
<dbReference type="FunFam" id="3.40.630.30:FF:000047">
    <property type="entry name" value="Acetyltransferase, GNAT family"/>
    <property type="match status" value="1"/>
</dbReference>
<dbReference type="GO" id="GO:0008999">
    <property type="term" value="F:protein-N-terminal-alanine acetyltransferase activity"/>
    <property type="evidence" value="ECO:0007669"/>
    <property type="project" value="TreeGrafter"/>
</dbReference>
<dbReference type="FunCoup" id="C5DDE0">
    <property type="interactions" value="744"/>
</dbReference>
<dbReference type="Proteomes" id="UP000002036">
    <property type="component" value="Chromosome C"/>
</dbReference>
<dbReference type="Pfam" id="PF13302">
    <property type="entry name" value="Acetyltransf_3"/>
    <property type="match status" value="1"/>
</dbReference>
<dbReference type="GO" id="GO:1990189">
    <property type="term" value="F:protein N-terminal-serine acetyltransferase activity"/>
    <property type="evidence" value="ECO:0007669"/>
    <property type="project" value="TreeGrafter"/>
</dbReference>
<feature type="domain" description="N-acetyltransferase" evidence="1">
    <location>
        <begin position="55"/>
        <end position="175"/>
    </location>
</feature>
<dbReference type="PANTHER" id="PTHR43441:SF2">
    <property type="entry name" value="FAMILY ACETYLTRANSFERASE, PUTATIVE (AFU_ORTHOLOGUE AFUA_7G00850)-RELATED"/>
    <property type="match status" value="1"/>
</dbReference>
<evidence type="ECO:0000313" key="2">
    <source>
        <dbReference type="EMBL" id="CAR21801.1"/>
    </source>
</evidence>
<dbReference type="InParanoid" id="C5DDE0"/>
<protein>
    <submittedName>
        <fullName evidence="2">KLTH0C00220p</fullName>
    </submittedName>
</protein>
<dbReference type="InterPro" id="IPR051908">
    <property type="entry name" value="Ribosomal_N-acetyltransferase"/>
</dbReference>
<dbReference type="PANTHER" id="PTHR43441">
    <property type="entry name" value="RIBOSOMAL-PROTEIN-SERINE ACETYLTRANSFERASE"/>
    <property type="match status" value="1"/>
</dbReference>
<dbReference type="InterPro" id="IPR000182">
    <property type="entry name" value="GNAT_dom"/>
</dbReference>
<dbReference type="RefSeq" id="XP_002552239.1">
    <property type="nucleotide sequence ID" value="XM_002552193.1"/>
</dbReference>